<sequence>MLRSDAGADLVVTSLRQHRVLQVVPCCLSPPLLLLLPPQPLLPDLAAGHRRKDASFLCSLPAGGRSLRKTDDVNGRMVGVIPEGAHQTHTAWHDQNPPR</sequence>
<proteinExistence type="predicted"/>
<accession>A0A426XSE0</accession>
<name>A0A426XSE0_ENSVE</name>
<reference evidence="1 2" key="1">
    <citation type="journal article" date="2014" name="Agronomy (Basel)">
        <title>A Draft Genome Sequence for Ensete ventricosum, the Drought-Tolerant Tree Against Hunger.</title>
        <authorList>
            <person name="Harrison J."/>
            <person name="Moore K.A."/>
            <person name="Paszkiewicz K."/>
            <person name="Jones T."/>
            <person name="Grant M."/>
            <person name="Ambacheew D."/>
            <person name="Muzemil S."/>
            <person name="Studholme D.J."/>
        </authorList>
    </citation>
    <scope>NUCLEOTIDE SEQUENCE [LARGE SCALE GENOMIC DNA]</scope>
</reference>
<gene>
    <name evidence="1" type="ORF">B296_00045031</name>
</gene>
<evidence type="ECO:0000313" key="2">
    <source>
        <dbReference type="Proteomes" id="UP000287651"/>
    </source>
</evidence>
<evidence type="ECO:0000313" key="1">
    <source>
        <dbReference type="EMBL" id="RRT42331.1"/>
    </source>
</evidence>
<organism evidence="1 2">
    <name type="scientific">Ensete ventricosum</name>
    <name type="common">Abyssinian banana</name>
    <name type="synonym">Musa ensete</name>
    <dbReference type="NCBI Taxonomy" id="4639"/>
    <lineage>
        <taxon>Eukaryota</taxon>
        <taxon>Viridiplantae</taxon>
        <taxon>Streptophyta</taxon>
        <taxon>Embryophyta</taxon>
        <taxon>Tracheophyta</taxon>
        <taxon>Spermatophyta</taxon>
        <taxon>Magnoliopsida</taxon>
        <taxon>Liliopsida</taxon>
        <taxon>Zingiberales</taxon>
        <taxon>Musaceae</taxon>
        <taxon>Ensete</taxon>
    </lineage>
</organism>
<comment type="caution">
    <text evidence="1">The sequence shown here is derived from an EMBL/GenBank/DDBJ whole genome shotgun (WGS) entry which is preliminary data.</text>
</comment>
<dbReference type="AlphaFoldDB" id="A0A426XSE0"/>
<dbReference type="EMBL" id="AMZH03017920">
    <property type="protein sequence ID" value="RRT42331.1"/>
    <property type="molecule type" value="Genomic_DNA"/>
</dbReference>
<dbReference type="Proteomes" id="UP000287651">
    <property type="component" value="Unassembled WGS sequence"/>
</dbReference>
<protein>
    <submittedName>
        <fullName evidence="1">Uncharacterized protein</fullName>
    </submittedName>
</protein>